<dbReference type="InterPro" id="IPR011335">
    <property type="entry name" value="Restrct_endonuc-II-like"/>
</dbReference>
<reference evidence="3" key="1">
    <citation type="journal article" date="2017" name="bioRxiv">
        <title>Comparative analysis of the genomes of Stylophora pistillata and Acropora digitifera provides evidence for extensive differences between species of corals.</title>
        <authorList>
            <person name="Voolstra C.R."/>
            <person name="Li Y."/>
            <person name="Liew Y.J."/>
            <person name="Baumgarten S."/>
            <person name="Zoccola D."/>
            <person name="Flot J.-F."/>
            <person name="Tambutte S."/>
            <person name="Allemand D."/>
            <person name="Aranda M."/>
        </authorList>
    </citation>
    <scope>NUCLEOTIDE SEQUENCE [LARGE SCALE GENOMIC DNA]</scope>
</reference>
<sequence length="335" mass="38008">MDTNNFSMPSTSCTADFTYEVIIREANNCVWNKDLKELPVFTFVQLYDYLMKKTLKYSNLDVSASAGYKKLKAFNFFKEGHIKDLQLFQKDSHVFVKAEVLASMKSEKYKRGENGMRRCNHIGGIIFAIEDFNRSGLREKDQPVSCTSKLCSWNVPRNMKVEPSPIEKIVFQKIRYGKATTSSAKITSYDPRAPADRDVDTQALALIGEKLSNFLRRSSYFLFHNTIIRRKKPDLLMKDTMYIKEKQEVVPSLDYGIQHEKDAVDCYVALHHATGNTKLTVTEVGTYISKKTPGLGATLDRLVYDLSSTNGKKGGLEVKCPHSKRGMSVTEACLQ</sequence>
<dbReference type="Proteomes" id="UP000225706">
    <property type="component" value="Unassembled WGS sequence"/>
</dbReference>
<dbReference type="InterPro" id="IPR011604">
    <property type="entry name" value="PDDEXK-like_dom_sf"/>
</dbReference>
<keyword evidence="3" id="KW-1185">Reference proteome</keyword>
<dbReference type="PANTHER" id="PTHR47526:SF3">
    <property type="entry name" value="PHD-TYPE DOMAIN-CONTAINING PROTEIN"/>
    <property type="match status" value="1"/>
</dbReference>
<name>A0A2B4RDD7_STYPI</name>
<dbReference type="GO" id="GO:0006281">
    <property type="term" value="P:DNA repair"/>
    <property type="evidence" value="ECO:0007669"/>
    <property type="project" value="UniProtKB-ARBA"/>
</dbReference>
<protein>
    <recommendedName>
        <fullName evidence="1">YqaJ viral recombinase domain-containing protein</fullName>
    </recommendedName>
</protein>
<dbReference type="PANTHER" id="PTHR47526">
    <property type="entry name" value="ATP-DEPENDENT DNA HELICASE"/>
    <property type="match status" value="1"/>
</dbReference>
<feature type="domain" description="YqaJ viral recombinase" evidence="1">
    <location>
        <begin position="241"/>
        <end position="329"/>
    </location>
</feature>
<dbReference type="OrthoDB" id="5982837at2759"/>
<organism evidence="2 3">
    <name type="scientific">Stylophora pistillata</name>
    <name type="common">Smooth cauliflower coral</name>
    <dbReference type="NCBI Taxonomy" id="50429"/>
    <lineage>
        <taxon>Eukaryota</taxon>
        <taxon>Metazoa</taxon>
        <taxon>Cnidaria</taxon>
        <taxon>Anthozoa</taxon>
        <taxon>Hexacorallia</taxon>
        <taxon>Scleractinia</taxon>
        <taxon>Astrocoeniina</taxon>
        <taxon>Pocilloporidae</taxon>
        <taxon>Stylophora</taxon>
    </lineage>
</organism>
<accession>A0A2B4RDD7</accession>
<comment type="caution">
    <text evidence="2">The sequence shown here is derived from an EMBL/GenBank/DDBJ whole genome shotgun (WGS) entry which is preliminary data.</text>
</comment>
<dbReference type="EMBL" id="LSMT01000811">
    <property type="protein sequence ID" value="PFX14262.1"/>
    <property type="molecule type" value="Genomic_DNA"/>
</dbReference>
<dbReference type="SUPFAM" id="SSF52980">
    <property type="entry name" value="Restriction endonuclease-like"/>
    <property type="match status" value="1"/>
</dbReference>
<dbReference type="Pfam" id="PF09588">
    <property type="entry name" value="YqaJ"/>
    <property type="match status" value="1"/>
</dbReference>
<dbReference type="InterPro" id="IPR019080">
    <property type="entry name" value="YqaJ_viral_recombinase"/>
</dbReference>
<evidence type="ECO:0000259" key="1">
    <source>
        <dbReference type="Pfam" id="PF09588"/>
    </source>
</evidence>
<proteinExistence type="predicted"/>
<evidence type="ECO:0000313" key="2">
    <source>
        <dbReference type="EMBL" id="PFX14262.1"/>
    </source>
</evidence>
<evidence type="ECO:0000313" key="3">
    <source>
        <dbReference type="Proteomes" id="UP000225706"/>
    </source>
</evidence>
<dbReference type="Gene3D" id="3.90.320.10">
    <property type="match status" value="1"/>
</dbReference>
<gene>
    <name evidence="2" type="ORF">AWC38_SpisGene21595</name>
</gene>
<dbReference type="AlphaFoldDB" id="A0A2B4RDD7"/>